<protein>
    <recommendedName>
        <fullName evidence="3">Amidase domain-containing protein</fullName>
    </recommendedName>
</protein>
<sequence>MAIHGKRFGVPRAVFTDDRFTGNHPSINAEFNKALDLIRSLGGVVVDPADIPSAAHARTFLSEIEKPMLKVDLKVDLNRYLGSLRSVPTNVTTLKALIEYNYKHSELERTNPDGGQSLLVESQETNGHNPTYFTTLDKKFKLGREQGIDAALQAHCLDALILPSNGLTTSIAALAGYPVITVPLGFHPEEIDVTESSRSVFPMPGPHTIFPAPGVPFGISFLGTAYSEPSLIGFAYAYEQNTHARLKRRAYPAAIPTC</sequence>
<evidence type="ECO:0008006" key="3">
    <source>
        <dbReference type="Google" id="ProtNLM"/>
    </source>
</evidence>
<evidence type="ECO:0000313" key="1">
    <source>
        <dbReference type="EMBL" id="CAE6515418.1"/>
    </source>
</evidence>
<accession>A0A8H3DCT3</accession>
<reference evidence="1" key="1">
    <citation type="submission" date="2021-01" db="EMBL/GenBank/DDBJ databases">
        <authorList>
            <person name="Kaushik A."/>
        </authorList>
    </citation>
    <scope>NUCLEOTIDE SEQUENCE</scope>
    <source>
        <strain evidence="1">Type strain: AG8-Rh-89/</strain>
    </source>
</reference>
<dbReference type="PANTHER" id="PTHR42678:SF34">
    <property type="entry name" value="OS04G0183300 PROTEIN"/>
    <property type="match status" value="1"/>
</dbReference>
<dbReference type="InterPro" id="IPR036928">
    <property type="entry name" value="AS_sf"/>
</dbReference>
<proteinExistence type="predicted"/>
<dbReference type="EMBL" id="CAJMWZ010006080">
    <property type="protein sequence ID" value="CAE6515418.1"/>
    <property type="molecule type" value="Genomic_DNA"/>
</dbReference>
<dbReference type="SUPFAM" id="SSF75304">
    <property type="entry name" value="Amidase signature (AS) enzymes"/>
    <property type="match status" value="1"/>
</dbReference>
<dbReference type="OrthoDB" id="1658288at2759"/>
<evidence type="ECO:0000313" key="2">
    <source>
        <dbReference type="Proteomes" id="UP000663850"/>
    </source>
</evidence>
<feature type="non-terminal residue" evidence="1">
    <location>
        <position position="1"/>
    </location>
</feature>
<gene>
    <name evidence="1" type="ORF">RDB_LOCUS111288</name>
</gene>
<dbReference type="PANTHER" id="PTHR42678">
    <property type="entry name" value="AMIDASE"/>
    <property type="match status" value="1"/>
</dbReference>
<name>A0A8H3DCT3_9AGAM</name>
<comment type="caution">
    <text evidence="1">The sequence shown here is derived from an EMBL/GenBank/DDBJ whole genome shotgun (WGS) entry which is preliminary data.</text>
</comment>
<dbReference type="AlphaFoldDB" id="A0A8H3DCT3"/>
<organism evidence="1 2">
    <name type="scientific">Rhizoctonia solani</name>
    <dbReference type="NCBI Taxonomy" id="456999"/>
    <lineage>
        <taxon>Eukaryota</taxon>
        <taxon>Fungi</taxon>
        <taxon>Dikarya</taxon>
        <taxon>Basidiomycota</taxon>
        <taxon>Agaricomycotina</taxon>
        <taxon>Agaricomycetes</taxon>
        <taxon>Cantharellales</taxon>
        <taxon>Ceratobasidiaceae</taxon>
        <taxon>Rhizoctonia</taxon>
    </lineage>
</organism>
<dbReference type="Gene3D" id="3.90.1300.10">
    <property type="entry name" value="Amidase signature (AS) domain"/>
    <property type="match status" value="1"/>
</dbReference>
<dbReference type="Proteomes" id="UP000663850">
    <property type="component" value="Unassembled WGS sequence"/>
</dbReference>